<gene>
    <name evidence="3" type="ORF">CCS41_14645</name>
</gene>
<dbReference type="GO" id="GO:0006355">
    <property type="term" value="P:regulation of DNA-templated transcription"/>
    <property type="evidence" value="ECO:0007669"/>
    <property type="project" value="InterPro"/>
</dbReference>
<protein>
    <submittedName>
        <fullName evidence="3">LuxR family transcriptional regulator</fullName>
    </submittedName>
</protein>
<reference evidence="3 4" key="1">
    <citation type="submission" date="2017-05" db="EMBL/GenBank/DDBJ databases">
        <title>Genome sequence of Candidatus Fukatsuia symbiotica and Candidatus Hamiltonella defensa from Acyrthosiphon pisum strain 5D.</title>
        <authorList>
            <person name="Patel V.A."/>
            <person name="Chevignon G."/>
            <person name="Russell J.A."/>
            <person name="Oliver K.M."/>
        </authorList>
    </citation>
    <scope>NUCLEOTIDE SEQUENCE [LARGE SCALE GENOMIC DNA]</scope>
    <source>
        <strain evidence="3 4">5D</strain>
        <plasmid evidence="3 4">p5D_Fsymbiotica-2</plasmid>
    </source>
</reference>
<dbReference type="GO" id="GO:0003677">
    <property type="term" value="F:DNA binding"/>
    <property type="evidence" value="ECO:0007669"/>
    <property type="project" value="UniProtKB-KW"/>
</dbReference>
<dbReference type="InterPro" id="IPR036388">
    <property type="entry name" value="WH-like_DNA-bd_sf"/>
</dbReference>
<dbReference type="SUPFAM" id="SSF46894">
    <property type="entry name" value="C-terminal effector domain of the bipartite response regulators"/>
    <property type="match status" value="1"/>
</dbReference>
<name>A0A2U8I954_9GAMM</name>
<dbReference type="InterPro" id="IPR013656">
    <property type="entry name" value="PAS_4"/>
</dbReference>
<dbReference type="OrthoDB" id="6191871at2"/>
<evidence type="ECO:0000313" key="4">
    <source>
        <dbReference type="Proteomes" id="UP000261875"/>
    </source>
</evidence>
<evidence type="ECO:0000256" key="1">
    <source>
        <dbReference type="ARBA" id="ARBA00023125"/>
    </source>
</evidence>
<dbReference type="InterPro" id="IPR016032">
    <property type="entry name" value="Sig_transdc_resp-reg_C-effctor"/>
</dbReference>
<geneLocation type="plasmid" evidence="3 4">
    <name>p5D_Fsymbiotica-2</name>
</geneLocation>
<dbReference type="Pfam" id="PF08448">
    <property type="entry name" value="PAS_4"/>
    <property type="match status" value="1"/>
</dbReference>
<keyword evidence="3" id="KW-0614">Plasmid</keyword>
<dbReference type="EMBL" id="CP021661">
    <property type="protein sequence ID" value="AWK15647.1"/>
    <property type="molecule type" value="Genomic_DNA"/>
</dbReference>
<proteinExistence type="predicted"/>
<sequence length="242" mass="27651">MDKIKSDKIQNSQNLVVESLNSLPLISITEHSNEPWVIRDCQSRYVYVNQAGLDFLGLPANFNIEGKLDNECPADWAEFAAEYQANDRKAEKTGKRVAIISTNFYGRKKILEPYYLPRFPIYNKLGECIGTLTNASKLNFISLSQYVNQRTPSVLTLTPPTTLFTEKELRVIFFILQPMTAKMVGDRLCRAKKTIENNLRVIYDKAGVSSLKDFREWCGTIGLDLYIPPEFVKPRVQSQRLS</sequence>
<evidence type="ECO:0000259" key="2">
    <source>
        <dbReference type="SMART" id="SM00421"/>
    </source>
</evidence>
<dbReference type="Gene3D" id="1.10.10.10">
    <property type="entry name" value="Winged helix-like DNA-binding domain superfamily/Winged helix DNA-binding domain"/>
    <property type="match status" value="1"/>
</dbReference>
<dbReference type="AlphaFoldDB" id="A0A2U8I954"/>
<evidence type="ECO:0000313" key="3">
    <source>
        <dbReference type="EMBL" id="AWK15647.1"/>
    </source>
</evidence>
<feature type="domain" description="HTH luxR-type" evidence="2">
    <location>
        <begin position="161"/>
        <end position="218"/>
    </location>
</feature>
<accession>A0A2U8I954</accession>
<keyword evidence="1" id="KW-0238">DNA-binding</keyword>
<keyword evidence="4" id="KW-1185">Reference proteome</keyword>
<dbReference type="Proteomes" id="UP000261875">
    <property type="component" value="Plasmid p5D_Fsymbiotica-2"/>
</dbReference>
<dbReference type="InterPro" id="IPR000792">
    <property type="entry name" value="Tscrpt_reg_LuxR_C"/>
</dbReference>
<dbReference type="KEGG" id="fsm:CCS41_14645"/>
<dbReference type="SMART" id="SM00421">
    <property type="entry name" value="HTH_LUXR"/>
    <property type="match status" value="1"/>
</dbReference>
<organism evidence="3 4">
    <name type="scientific">Candidatus Fukatsuia symbiotica</name>
    <dbReference type="NCBI Taxonomy" id="1878942"/>
    <lineage>
        <taxon>Bacteria</taxon>
        <taxon>Pseudomonadati</taxon>
        <taxon>Pseudomonadota</taxon>
        <taxon>Gammaproteobacteria</taxon>
        <taxon>Enterobacterales</taxon>
        <taxon>Yersiniaceae</taxon>
        <taxon>Candidatus Fukatsuia</taxon>
    </lineage>
</organism>